<feature type="compositionally biased region" description="Polar residues" evidence="3">
    <location>
        <begin position="380"/>
        <end position="391"/>
    </location>
</feature>
<feature type="domain" description="RRM" evidence="4">
    <location>
        <begin position="178"/>
        <end position="261"/>
    </location>
</feature>
<dbReference type="InterPro" id="IPR035979">
    <property type="entry name" value="RBD_domain_sf"/>
</dbReference>
<sequence length="626" mass="71168">MRSPDRPTPIFACIQDSKEIDLQLAESVTMSRSDHSWTNVVKGTRSNSHLVKTGCDISRSVCMQGGQPQLEWPTYQENGQRKYGPPKWWIGPPPPKGTEVFLSRLHRQVMEDELCPILATVGNIYTFRLMMDFSGSNRGYGFVQYSTREEALRAIKELHDYPIRPGSKMTVEESMDNCRLFMGHIPKDLNETKMMKLLGKYMSGLKQVIMYMSPLNPKENRGFCFVEFEDHRSAAMGRRYLLCSGVPEWRNIDAKVDWAVPELQLPKDIMEQVTAIYMRNLLITTSEDRIKALLESITINMKFIAKIKKVKDFAFIHFTNRQVAEYALDHLDGVSVDGAIVSVCWAKPPEFKYKGEYYYVGSFPDSLRDTPNSSRRESLGSVQGDSSDSGYSSVLRGVPLIKRKDKMYRNKSQFKIDRGFTNDSLGSCSPMSLSPCGYNDDNFVTDRCVTPTNRVHNYNHFSQPFVTSTPSYQALVKSVLPASPKKSFFLDTSKIDDSFDVNYNVILHKSSPISGDGSIIETEEYKSLKAVVSKLLRKDSHCAYEVLKLIAKEHDWGTVFYHPLELNGGWIVSIRLLKGSSTKTLVDLDTLCKTVEDALNTAASKFFREYILDPRMFPTAKILFFP</sequence>
<dbReference type="Gene3D" id="3.30.70.330">
    <property type="match status" value="3"/>
</dbReference>
<proteinExistence type="predicted"/>
<protein>
    <recommendedName>
        <fullName evidence="4">RRM domain-containing protein</fullName>
    </recommendedName>
</protein>
<dbReference type="CDD" id="cd12249">
    <property type="entry name" value="RRM1_hnRNPR_like"/>
    <property type="match status" value="1"/>
</dbReference>
<dbReference type="Pfam" id="PF00076">
    <property type="entry name" value="RRM_1"/>
    <property type="match status" value="3"/>
</dbReference>
<evidence type="ECO:0000313" key="6">
    <source>
        <dbReference type="Proteomes" id="UP000466442"/>
    </source>
</evidence>
<dbReference type="PROSITE" id="PS50102">
    <property type="entry name" value="RRM"/>
    <property type="match status" value="3"/>
</dbReference>
<feature type="region of interest" description="Disordered" evidence="3">
    <location>
        <begin position="368"/>
        <end position="391"/>
    </location>
</feature>
<dbReference type="PANTHER" id="PTHR21245">
    <property type="entry name" value="HETEROGENEOUS NUCLEAR RIBONUCLEOPROTEIN"/>
    <property type="match status" value="1"/>
</dbReference>
<dbReference type="GO" id="GO:0003723">
    <property type="term" value="F:RNA binding"/>
    <property type="evidence" value="ECO:0007669"/>
    <property type="project" value="UniProtKB-UniRule"/>
</dbReference>
<evidence type="ECO:0000256" key="3">
    <source>
        <dbReference type="SAM" id="MobiDB-lite"/>
    </source>
</evidence>
<evidence type="ECO:0000313" key="5">
    <source>
        <dbReference type="EMBL" id="KAF6210618.1"/>
    </source>
</evidence>
<evidence type="ECO:0000259" key="4">
    <source>
        <dbReference type="PROSITE" id="PS50102"/>
    </source>
</evidence>
<evidence type="ECO:0000256" key="2">
    <source>
        <dbReference type="PROSITE-ProRule" id="PRU00176"/>
    </source>
</evidence>
<organism evidence="5 6">
    <name type="scientific">Apolygus lucorum</name>
    <name type="common">Small green plant bug</name>
    <name type="synonym">Lygocoris lucorum</name>
    <dbReference type="NCBI Taxonomy" id="248454"/>
    <lineage>
        <taxon>Eukaryota</taxon>
        <taxon>Metazoa</taxon>
        <taxon>Ecdysozoa</taxon>
        <taxon>Arthropoda</taxon>
        <taxon>Hexapoda</taxon>
        <taxon>Insecta</taxon>
        <taxon>Pterygota</taxon>
        <taxon>Neoptera</taxon>
        <taxon>Paraneoptera</taxon>
        <taxon>Hemiptera</taxon>
        <taxon>Heteroptera</taxon>
        <taxon>Panheteroptera</taxon>
        <taxon>Cimicomorpha</taxon>
        <taxon>Miridae</taxon>
        <taxon>Mirini</taxon>
        <taxon>Apolygus</taxon>
    </lineage>
</organism>
<dbReference type="SUPFAM" id="SSF54928">
    <property type="entry name" value="RNA-binding domain, RBD"/>
    <property type="match status" value="2"/>
</dbReference>
<dbReference type="OrthoDB" id="3800936at2759"/>
<dbReference type="InterPro" id="IPR012677">
    <property type="entry name" value="Nucleotide-bd_a/b_plait_sf"/>
</dbReference>
<comment type="caution">
    <text evidence="5">The sequence shown here is derived from an EMBL/GenBank/DDBJ whole genome shotgun (WGS) entry which is preliminary data.</text>
</comment>
<dbReference type="AlphaFoldDB" id="A0A8S9XQU3"/>
<dbReference type="SMART" id="SM00360">
    <property type="entry name" value="RRM"/>
    <property type="match status" value="3"/>
</dbReference>
<reference evidence="5" key="1">
    <citation type="journal article" date="2021" name="Mol. Ecol. Resour.">
        <title>Apolygus lucorum genome provides insights into omnivorousness and mesophyll feeding.</title>
        <authorList>
            <person name="Liu Y."/>
            <person name="Liu H."/>
            <person name="Wang H."/>
            <person name="Huang T."/>
            <person name="Liu B."/>
            <person name="Yang B."/>
            <person name="Yin L."/>
            <person name="Li B."/>
            <person name="Zhang Y."/>
            <person name="Zhang S."/>
            <person name="Jiang F."/>
            <person name="Zhang X."/>
            <person name="Ren Y."/>
            <person name="Wang B."/>
            <person name="Wang S."/>
            <person name="Lu Y."/>
            <person name="Wu K."/>
            <person name="Fan W."/>
            <person name="Wang G."/>
        </authorList>
    </citation>
    <scope>NUCLEOTIDE SEQUENCE</scope>
    <source>
        <strain evidence="5">12Hb</strain>
    </source>
</reference>
<gene>
    <name evidence="5" type="ORF">GE061_013725</name>
</gene>
<evidence type="ECO:0000256" key="1">
    <source>
        <dbReference type="ARBA" id="ARBA00022884"/>
    </source>
</evidence>
<feature type="domain" description="RRM" evidence="4">
    <location>
        <begin position="274"/>
        <end position="348"/>
    </location>
</feature>
<name>A0A8S9XQU3_APOLU</name>
<keyword evidence="6" id="KW-1185">Reference proteome</keyword>
<dbReference type="EMBL" id="WIXP02000005">
    <property type="protein sequence ID" value="KAF6210618.1"/>
    <property type="molecule type" value="Genomic_DNA"/>
</dbReference>
<feature type="domain" description="RRM" evidence="4">
    <location>
        <begin position="98"/>
        <end position="176"/>
    </location>
</feature>
<keyword evidence="1 2" id="KW-0694">RNA-binding</keyword>
<dbReference type="Proteomes" id="UP000466442">
    <property type="component" value="Linkage Group LG5"/>
</dbReference>
<dbReference type="InterPro" id="IPR000504">
    <property type="entry name" value="RRM_dom"/>
</dbReference>
<accession>A0A8S9XQU3</accession>